<keyword evidence="2" id="KW-1185">Reference proteome</keyword>
<dbReference type="EMBL" id="CP119075">
    <property type="protein sequence ID" value="WED64439.1"/>
    <property type="molecule type" value="Genomic_DNA"/>
</dbReference>
<dbReference type="KEGG" id="slom:PXH66_19035"/>
<evidence type="ECO:0000313" key="1">
    <source>
        <dbReference type="EMBL" id="WED64439.1"/>
    </source>
</evidence>
<name>A0AAE9ZWL9_9BACT</name>
<dbReference type="InterPro" id="IPR013406">
    <property type="entry name" value="CHP02574_addiction_mod"/>
</dbReference>
<dbReference type="RefSeq" id="WP_330932116.1">
    <property type="nucleotide sequence ID" value="NZ_CP119075.1"/>
</dbReference>
<gene>
    <name evidence="1" type="ORF">PXH66_19035</name>
</gene>
<accession>A0AAE9ZWL9</accession>
<organism evidence="1 2">
    <name type="scientific">Synoicihabitans lomoniglobus</name>
    <dbReference type="NCBI Taxonomy" id="2909285"/>
    <lineage>
        <taxon>Bacteria</taxon>
        <taxon>Pseudomonadati</taxon>
        <taxon>Verrucomicrobiota</taxon>
        <taxon>Opitutia</taxon>
        <taxon>Opitutales</taxon>
        <taxon>Opitutaceae</taxon>
        <taxon>Synoicihabitans</taxon>
    </lineage>
</organism>
<dbReference type="Pfam" id="PF09720">
    <property type="entry name" value="Unstab_antitox"/>
    <property type="match status" value="1"/>
</dbReference>
<dbReference type="AlphaFoldDB" id="A0AAE9ZWL9"/>
<sequence>MNERIRLEGRGGIAPEIETAWQSETRHRVAEIQSGQAKGIPLDEALAEARKRVGL</sequence>
<protein>
    <submittedName>
        <fullName evidence="1">Addiction module protein</fullName>
    </submittedName>
</protein>
<proteinExistence type="predicted"/>
<dbReference type="Proteomes" id="UP001218638">
    <property type="component" value="Chromosome"/>
</dbReference>
<reference evidence="1" key="1">
    <citation type="submission" date="2023-03" db="EMBL/GenBank/DDBJ databases">
        <title>Lomoglobus Profundus gen. nov., sp. nov., a novel member of the phylum Verrucomicrobia, isolated from deep-marine sediment of South China Sea.</title>
        <authorList>
            <person name="Ahmad T."/>
            <person name="Ishaq S.E."/>
            <person name="Wang F."/>
        </authorList>
    </citation>
    <scope>NUCLEOTIDE SEQUENCE</scope>
    <source>
        <strain evidence="1">LMO-M01</strain>
    </source>
</reference>
<evidence type="ECO:0000313" key="2">
    <source>
        <dbReference type="Proteomes" id="UP001218638"/>
    </source>
</evidence>